<dbReference type="SUPFAM" id="SSF46785">
    <property type="entry name" value="Winged helix' DNA-binding domain"/>
    <property type="match status" value="1"/>
</dbReference>
<evidence type="ECO:0000259" key="1">
    <source>
        <dbReference type="PROSITE" id="PS50995"/>
    </source>
</evidence>
<feature type="domain" description="HTH marR-type" evidence="1">
    <location>
        <begin position="14"/>
        <end position="146"/>
    </location>
</feature>
<evidence type="ECO:0000313" key="3">
    <source>
        <dbReference type="Proteomes" id="UP000633136"/>
    </source>
</evidence>
<sequence>MPQPPKTDPQPTPGGWYLYMLKLIETGLRPSLESALSAHGFTTSQYTALSVLRVRPGITSSELARRSFVRAQSMAETVSSLQERELIYKEPDPAHARRLLLQLTDRGEQALAEVEQPVEQAEAAILDGLSDSARTQLASSLRTLRHNLQTLGDGPP</sequence>
<comment type="caution">
    <text evidence="2">The sequence shown here is derived from an EMBL/GenBank/DDBJ whole genome shotgun (WGS) entry which is preliminary data.</text>
</comment>
<dbReference type="InterPro" id="IPR000835">
    <property type="entry name" value="HTH_MarR-typ"/>
</dbReference>
<dbReference type="PANTHER" id="PTHR33164">
    <property type="entry name" value="TRANSCRIPTIONAL REGULATOR, MARR FAMILY"/>
    <property type="match status" value="1"/>
</dbReference>
<protein>
    <submittedName>
        <fullName evidence="2">MarR family transcriptional regulator</fullName>
    </submittedName>
</protein>
<dbReference type="Gene3D" id="1.10.10.10">
    <property type="entry name" value="Winged helix-like DNA-binding domain superfamily/Winged helix DNA-binding domain"/>
    <property type="match status" value="1"/>
</dbReference>
<dbReference type="GO" id="GO:0006950">
    <property type="term" value="P:response to stress"/>
    <property type="evidence" value="ECO:0007669"/>
    <property type="project" value="TreeGrafter"/>
</dbReference>
<dbReference type="EMBL" id="BMIS01000002">
    <property type="protein sequence ID" value="GGE63311.1"/>
    <property type="molecule type" value="Genomic_DNA"/>
</dbReference>
<dbReference type="Proteomes" id="UP000633136">
    <property type="component" value="Unassembled WGS sequence"/>
</dbReference>
<dbReference type="InterPro" id="IPR039422">
    <property type="entry name" value="MarR/SlyA-like"/>
</dbReference>
<keyword evidence="3" id="KW-1185">Reference proteome</keyword>
<dbReference type="SMART" id="SM00347">
    <property type="entry name" value="HTH_MARR"/>
    <property type="match status" value="1"/>
</dbReference>
<reference evidence="2" key="2">
    <citation type="submission" date="2020-09" db="EMBL/GenBank/DDBJ databases">
        <authorList>
            <person name="Sun Q."/>
            <person name="Zhou Y."/>
        </authorList>
    </citation>
    <scope>NUCLEOTIDE SEQUENCE</scope>
    <source>
        <strain evidence="2">CGMCC 1.15388</strain>
    </source>
</reference>
<dbReference type="AlphaFoldDB" id="A0A917AP55"/>
<dbReference type="InterPro" id="IPR036390">
    <property type="entry name" value="WH_DNA-bd_sf"/>
</dbReference>
<dbReference type="Pfam" id="PF12802">
    <property type="entry name" value="MarR_2"/>
    <property type="match status" value="1"/>
</dbReference>
<dbReference type="PANTHER" id="PTHR33164:SF43">
    <property type="entry name" value="HTH-TYPE TRANSCRIPTIONAL REPRESSOR YETL"/>
    <property type="match status" value="1"/>
</dbReference>
<name>A0A917AP55_9MICC</name>
<evidence type="ECO:0000313" key="2">
    <source>
        <dbReference type="EMBL" id="GGE63311.1"/>
    </source>
</evidence>
<dbReference type="GO" id="GO:0003700">
    <property type="term" value="F:DNA-binding transcription factor activity"/>
    <property type="evidence" value="ECO:0007669"/>
    <property type="project" value="InterPro"/>
</dbReference>
<accession>A0A917AP55</accession>
<gene>
    <name evidence="2" type="ORF">GCM10011401_08040</name>
</gene>
<organism evidence="2 3">
    <name type="scientific">Nesterenkonia cremea</name>
    <dbReference type="NCBI Taxonomy" id="1882340"/>
    <lineage>
        <taxon>Bacteria</taxon>
        <taxon>Bacillati</taxon>
        <taxon>Actinomycetota</taxon>
        <taxon>Actinomycetes</taxon>
        <taxon>Micrococcales</taxon>
        <taxon>Micrococcaceae</taxon>
        <taxon>Nesterenkonia</taxon>
    </lineage>
</organism>
<proteinExistence type="predicted"/>
<dbReference type="RefSeq" id="WP_188682884.1">
    <property type="nucleotide sequence ID" value="NZ_BMIS01000002.1"/>
</dbReference>
<reference evidence="2" key="1">
    <citation type="journal article" date="2014" name="Int. J. Syst. Evol. Microbiol.">
        <title>Complete genome sequence of Corynebacterium casei LMG S-19264T (=DSM 44701T), isolated from a smear-ripened cheese.</title>
        <authorList>
            <consortium name="US DOE Joint Genome Institute (JGI-PGF)"/>
            <person name="Walter F."/>
            <person name="Albersmeier A."/>
            <person name="Kalinowski J."/>
            <person name="Ruckert C."/>
        </authorList>
    </citation>
    <scope>NUCLEOTIDE SEQUENCE</scope>
    <source>
        <strain evidence="2">CGMCC 1.15388</strain>
    </source>
</reference>
<dbReference type="PROSITE" id="PS50995">
    <property type="entry name" value="HTH_MARR_2"/>
    <property type="match status" value="1"/>
</dbReference>
<dbReference type="InterPro" id="IPR036388">
    <property type="entry name" value="WH-like_DNA-bd_sf"/>
</dbReference>